<name>A0A6P0GGG9_9ACTN</name>
<evidence type="ECO:0000256" key="4">
    <source>
        <dbReference type="ARBA" id="ARBA00022692"/>
    </source>
</evidence>
<keyword evidence="5 7" id="KW-1133">Transmembrane helix</keyword>
<keyword evidence="6 7" id="KW-0472">Membrane</keyword>
<dbReference type="Gene3D" id="1.20.1250.20">
    <property type="entry name" value="MFS general substrate transporter like domains"/>
    <property type="match status" value="1"/>
</dbReference>
<accession>A0A6P0GGG9</accession>
<dbReference type="SUPFAM" id="SSF103473">
    <property type="entry name" value="MFS general substrate transporter"/>
    <property type="match status" value="1"/>
</dbReference>
<comment type="caution">
    <text evidence="8">The sequence shown here is derived from an EMBL/GenBank/DDBJ whole genome shotgun (WGS) entry which is preliminary data.</text>
</comment>
<evidence type="ECO:0000256" key="2">
    <source>
        <dbReference type="ARBA" id="ARBA00022448"/>
    </source>
</evidence>
<keyword evidence="3" id="KW-1003">Cell membrane</keyword>
<dbReference type="RefSeq" id="WP_163476479.1">
    <property type="nucleotide sequence ID" value="NZ_JAAGWE010000015.1"/>
</dbReference>
<protein>
    <submittedName>
        <fullName evidence="8">MFS transporter</fullName>
    </submittedName>
</protein>
<reference evidence="8 9" key="1">
    <citation type="submission" date="2019-12" db="EMBL/GenBank/DDBJ databases">
        <title>WGS of CPCC 203550 I12A-02606.</title>
        <authorList>
            <person name="Jiang Z."/>
        </authorList>
    </citation>
    <scope>NUCLEOTIDE SEQUENCE [LARGE SCALE GENOMIC DNA]</scope>
    <source>
        <strain evidence="8 9">I12A-02606</strain>
    </source>
</reference>
<dbReference type="InterPro" id="IPR036259">
    <property type="entry name" value="MFS_trans_sf"/>
</dbReference>
<evidence type="ECO:0000256" key="1">
    <source>
        <dbReference type="ARBA" id="ARBA00004651"/>
    </source>
</evidence>
<evidence type="ECO:0000313" key="8">
    <source>
        <dbReference type="EMBL" id="NEM06312.1"/>
    </source>
</evidence>
<dbReference type="PANTHER" id="PTHR42718:SF46">
    <property type="entry name" value="BLR6921 PROTEIN"/>
    <property type="match status" value="1"/>
</dbReference>
<feature type="transmembrane region" description="Helical" evidence="7">
    <location>
        <begin position="39"/>
        <end position="59"/>
    </location>
</feature>
<evidence type="ECO:0000256" key="5">
    <source>
        <dbReference type="ARBA" id="ARBA00022989"/>
    </source>
</evidence>
<dbReference type="PANTHER" id="PTHR42718">
    <property type="entry name" value="MAJOR FACILITATOR SUPERFAMILY MULTIDRUG TRANSPORTER MFSC"/>
    <property type="match status" value="1"/>
</dbReference>
<proteinExistence type="predicted"/>
<gene>
    <name evidence="8" type="ORF">GCU54_09835</name>
</gene>
<feature type="transmembrane region" description="Helical" evidence="7">
    <location>
        <begin position="6"/>
        <end position="27"/>
    </location>
</feature>
<dbReference type="AlphaFoldDB" id="A0A6P0GGG9"/>
<organism evidence="8 9">
    <name type="scientific">Geodermatophilus normandii</name>
    <dbReference type="NCBI Taxonomy" id="1137989"/>
    <lineage>
        <taxon>Bacteria</taxon>
        <taxon>Bacillati</taxon>
        <taxon>Actinomycetota</taxon>
        <taxon>Actinomycetes</taxon>
        <taxon>Geodermatophilales</taxon>
        <taxon>Geodermatophilaceae</taxon>
        <taxon>Geodermatophilus</taxon>
    </lineage>
</organism>
<evidence type="ECO:0000256" key="7">
    <source>
        <dbReference type="SAM" id="Phobius"/>
    </source>
</evidence>
<dbReference type="EMBL" id="JAAGWE010000015">
    <property type="protein sequence ID" value="NEM06312.1"/>
    <property type="molecule type" value="Genomic_DNA"/>
</dbReference>
<sequence length="135" mass="13336">MLGYEPVVAGLASLPTTLGVLVSAGAASTLVPRVGPEPLMVLGGLLAAAGMFTLSFVGVDTGFWQRPFPGQLLLGLRPGSAFVPLSDLALVGAGEHDAGAASAMLDATQQVGASIGTAVLASLLVGAISAYTSTR</sequence>
<keyword evidence="2" id="KW-0813">Transport</keyword>
<feature type="transmembrane region" description="Helical" evidence="7">
    <location>
        <begin position="111"/>
        <end position="131"/>
    </location>
</feature>
<evidence type="ECO:0000256" key="6">
    <source>
        <dbReference type="ARBA" id="ARBA00023136"/>
    </source>
</evidence>
<dbReference type="Proteomes" id="UP000471126">
    <property type="component" value="Unassembled WGS sequence"/>
</dbReference>
<dbReference type="GO" id="GO:0005886">
    <property type="term" value="C:plasma membrane"/>
    <property type="evidence" value="ECO:0007669"/>
    <property type="project" value="UniProtKB-SubCell"/>
</dbReference>
<comment type="subcellular location">
    <subcellularLocation>
        <location evidence="1">Cell membrane</location>
        <topology evidence="1">Multi-pass membrane protein</topology>
    </subcellularLocation>
</comment>
<keyword evidence="4 7" id="KW-0812">Transmembrane</keyword>
<evidence type="ECO:0000256" key="3">
    <source>
        <dbReference type="ARBA" id="ARBA00022475"/>
    </source>
</evidence>
<evidence type="ECO:0000313" key="9">
    <source>
        <dbReference type="Proteomes" id="UP000471126"/>
    </source>
</evidence>